<dbReference type="EMBL" id="JAENIG010000002">
    <property type="protein sequence ID" value="MBK1854199.1"/>
    <property type="molecule type" value="Genomic_DNA"/>
</dbReference>
<proteinExistence type="predicted"/>
<comment type="caution">
    <text evidence="2">The sequence shown here is derived from an EMBL/GenBank/DDBJ whole genome shotgun (WGS) entry which is preliminary data.</text>
</comment>
<organism evidence="2 3">
    <name type="scientific">Oceaniferula flava</name>
    <dbReference type="NCBI Taxonomy" id="2800421"/>
    <lineage>
        <taxon>Bacteria</taxon>
        <taxon>Pseudomonadati</taxon>
        <taxon>Verrucomicrobiota</taxon>
        <taxon>Verrucomicrobiia</taxon>
        <taxon>Verrucomicrobiales</taxon>
        <taxon>Verrucomicrobiaceae</taxon>
        <taxon>Oceaniferula</taxon>
    </lineage>
</organism>
<feature type="compositionally biased region" description="Basic residues" evidence="1">
    <location>
        <begin position="45"/>
        <end position="62"/>
    </location>
</feature>
<dbReference type="Proteomes" id="UP000634206">
    <property type="component" value="Unassembled WGS sequence"/>
</dbReference>
<feature type="region of interest" description="Disordered" evidence="1">
    <location>
        <begin position="37"/>
        <end position="70"/>
    </location>
</feature>
<evidence type="ECO:0000313" key="2">
    <source>
        <dbReference type="EMBL" id="MBK1854199.1"/>
    </source>
</evidence>
<protein>
    <submittedName>
        <fullName evidence="2">Uncharacterized protein</fullName>
    </submittedName>
</protein>
<evidence type="ECO:0000313" key="3">
    <source>
        <dbReference type="Proteomes" id="UP000634206"/>
    </source>
</evidence>
<gene>
    <name evidence="2" type="ORF">JIN83_04475</name>
</gene>
<name>A0AAE2SC39_9BACT</name>
<sequence>MIHLTAMCPPGFHPALVSIAPLGLFLEIYQLEITTSGSIATPRHATPRHATPRHATPRHGTARHGTALTN</sequence>
<dbReference type="AlphaFoldDB" id="A0AAE2SC39"/>
<evidence type="ECO:0000256" key="1">
    <source>
        <dbReference type="SAM" id="MobiDB-lite"/>
    </source>
</evidence>
<reference evidence="2" key="1">
    <citation type="submission" date="2021-01" db="EMBL/GenBank/DDBJ databases">
        <title>Modified the classification status of verrucomicrobia.</title>
        <authorList>
            <person name="Feng X."/>
        </authorList>
    </citation>
    <scope>NUCLEOTIDE SEQUENCE</scope>
    <source>
        <strain evidence="2">5K15</strain>
    </source>
</reference>
<accession>A0AAE2SC39</accession>
<keyword evidence="3" id="KW-1185">Reference proteome</keyword>
<dbReference type="RefSeq" id="WP_309488804.1">
    <property type="nucleotide sequence ID" value="NZ_JAENIG010000002.1"/>
</dbReference>